<accession>A0A544SQP4</accession>
<feature type="transmembrane region" description="Helical" evidence="7">
    <location>
        <begin position="300"/>
        <end position="324"/>
    </location>
</feature>
<dbReference type="GO" id="GO:0022857">
    <property type="term" value="F:transmembrane transporter activity"/>
    <property type="evidence" value="ECO:0007669"/>
    <property type="project" value="InterPro"/>
</dbReference>
<dbReference type="PROSITE" id="PS50850">
    <property type="entry name" value="MFS"/>
    <property type="match status" value="1"/>
</dbReference>
<feature type="transmembrane region" description="Helical" evidence="7">
    <location>
        <begin position="98"/>
        <end position="115"/>
    </location>
</feature>
<dbReference type="InterPro" id="IPR047200">
    <property type="entry name" value="MFS_YcaD-like"/>
</dbReference>
<feature type="transmembrane region" description="Helical" evidence="7">
    <location>
        <begin position="163"/>
        <end position="182"/>
    </location>
</feature>
<keyword evidence="6 7" id="KW-0472">Membrane</keyword>
<dbReference type="InterPro" id="IPR036259">
    <property type="entry name" value="MFS_trans_sf"/>
</dbReference>
<evidence type="ECO:0000313" key="10">
    <source>
        <dbReference type="Proteomes" id="UP000318937"/>
    </source>
</evidence>
<dbReference type="Gene3D" id="1.20.1250.20">
    <property type="entry name" value="MFS general substrate transporter like domains"/>
    <property type="match status" value="2"/>
</dbReference>
<protein>
    <submittedName>
        <fullName evidence="9">MFS transporter</fullName>
    </submittedName>
</protein>
<gene>
    <name evidence="9" type="ORF">FG383_17750</name>
</gene>
<dbReference type="PANTHER" id="PTHR23521:SF2">
    <property type="entry name" value="TRANSPORTER MFS SUPERFAMILY"/>
    <property type="match status" value="1"/>
</dbReference>
<organism evidence="9 10">
    <name type="scientific">Psychrobacillus soli</name>
    <dbReference type="NCBI Taxonomy" id="1543965"/>
    <lineage>
        <taxon>Bacteria</taxon>
        <taxon>Bacillati</taxon>
        <taxon>Bacillota</taxon>
        <taxon>Bacilli</taxon>
        <taxon>Bacillales</taxon>
        <taxon>Bacillaceae</taxon>
        <taxon>Psychrobacillus</taxon>
    </lineage>
</organism>
<sequence length="398" mass="43319">MQQFTEVERNRFRILVIIVSISGFSQGMLLPLISVIFEQDGVSATLNGLSATGLYIGTLLISPFMEPPLRKFGYKPIIIVGGLIVIVSLMLFPLWKSVAFWFVLRLLIGIGDHALHFSTQTWITSFSPQHRLGRNIAIYGLSFGVGFAVGPLLVQLVEIFEGLPFIISSILCLCAWILVFFVKNEKPEIVKGSSAHGEGTWKRFGAAFAVAWVAFIPPFSYGFLESSLNAIYPVYALRNAIEVTSLSYILAAFSIGGVVSQLPLGVLSDKIGRRKVLILMIGLGAITFGIASFFETSSLTIGILFFIAGMFVGSTFSLGISYMADLTPKALLPTGNLMCGIAFSIGSLSGPFLGGLFIQLFEGVSFLVLVAFLLGMLTCIIFFANPQKNRKLDEPTLY</sequence>
<comment type="caution">
    <text evidence="9">The sequence shown here is derived from an EMBL/GenBank/DDBJ whole genome shotgun (WGS) entry which is preliminary data.</text>
</comment>
<feature type="transmembrane region" description="Helical" evidence="7">
    <location>
        <begin position="42"/>
        <end position="61"/>
    </location>
</feature>
<dbReference type="Proteomes" id="UP000318937">
    <property type="component" value="Unassembled WGS sequence"/>
</dbReference>
<feature type="transmembrane region" description="Helical" evidence="7">
    <location>
        <begin position="336"/>
        <end position="358"/>
    </location>
</feature>
<feature type="transmembrane region" description="Helical" evidence="7">
    <location>
        <begin position="364"/>
        <end position="384"/>
    </location>
</feature>
<evidence type="ECO:0000256" key="3">
    <source>
        <dbReference type="ARBA" id="ARBA00022475"/>
    </source>
</evidence>
<dbReference type="SUPFAM" id="SSF103473">
    <property type="entry name" value="MFS general substrate transporter"/>
    <property type="match status" value="1"/>
</dbReference>
<dbReference type="EMBL" id="VDGG01000052">
    <property type="protein sequence ID" value="TQR07516.1"/>
    <property type="molecule type" value="Genomic_DNA"/>
</dbReference>
<dbReference type="OrthoDB" id="478565at2"/>
<keyword evidence="5 7" id="KW-1133">Transmembrane helix</keyword>
<feature type="domain" description="Major facilitator superfamily (MFS) profile" evidence="8">
    <location>
        <begin position="11"/>
        <end position="388"/>
    </location>
</feature>
<dbReference type="RefSeq" id="WP_142608739.1">
    <property type="nucleotide sequence ID" value="NZ_VDGG01000052.1"/>
</dbReference>
<feature type="transmembrane region" description="Helical" evidence="7">
    <location>
        <begin position="244"/>
        <end position="264"/>
    </location>
</feature>
<comment type="subcellular location">
    <subcellularLocation>
        <location evidence="1">Cell membrane</location>
        <topology evidence="1">Multi-pass membrane protein</topology>
    </subcellularLocation>
</comment>
<evidence type="ECO:0000259" key="8">
    <source>
        <dbReference type="PROSITE" id="PS50850"/>
    </source>
</evidence>
<feature type="transmembrane region" description="Helical" evidence="7">
    <location>
        <begin position="136"/>
        <end position="157"/>
    </location>
</feature>
<dbReference type="Pfam" id="PF07690">
    <property type="entry name" value="MFS_1"/>
    <property type="match status" value="1"/>
</dbReference>
<feature type="transmembrane region" description="Helical" evidence="7">
    <location>
        <begin position="276"/>
        <end position="294"/>
    </location>
</feature>
<keyword evidence="2" id="KW-0813">Transport</keyword>
<name>A0A544SQP4_9BACI</name>
<proteinExistence type="predicted"/>
<feature type="transmembrane region" description="Helical" evidence="7">
    <location>
        <begin position="12"/>
        <end position="36"/>
    </location>
</feature>
<keyword evidence="3" id="KW-1003">Cell membrane</keyword>
<evidence type="ECO:0000313" key="9">
    <source>
        <dbReference type="EMBL" id="TQR07516.1"/>
    </source>
</evidence>
<evidence type="ECO:0000256" key="1">
    <source>
        <dbReference type="ARBA" id="ARBA00004651"/>
    </source>
</evidence>
<evidence type="ECO:0000256" key="6">
    <source>
        <dbReference type="ARBA" id="ARBA00023136"/>
    </source>
</evidence>
<feature type="transmembrane region" description="Helical" evidence="7">
    <location>
        <begin position="73"/>
        <end position="92"/>
    </location>
</feature>
<dbReference type="InterPro" id="IPR020846">
    <property type="entry name" value="MFS_dom"/>
</dbReference>
<evidence type="ECO:0000256" key="5">
    <source>
        <dbReference type="ARBA" id="ARBA00022989"/>
    </source>
</evidence>
<dbReference type="AlphaFoldDB" id="A0A544SQP4"/>
<feature type="transmembrane region" description="Helical" evidence="7">
    <location>
        <begin position="203"/>
        <end position="224"/>
    </location>
</feature>
<evidence type="ECO:0000256" key="4">
    <source>
        <dbReference type="ARBA" id="ARBA00022692"/>
    </source>
</evidence>
<keyword evidence="10" id="KW-1185">Reference proteome</keyword>
<evidence type="ECO:0000256" key="7">
    <source>
        <dbReference type="SAM" id="Phobius"/>
    </source>
</evidence>
<dbReference type="GO" id="GO:0005886">
    <property type="term" value="C:plasma membrane"/>
    <property type="evidence" value="ECO:0007669"/>
    <property type="project" value="UniProtKB-SubCell"/>
</dbReference>
<evidence type="ECO:0000256" key="2">
    <source>
        <dbReference type="ARBA" id="ARBA00022448"/>
    </source>
</evidence>
<dbReference type="InterPro" id="IPR011701">
    <property type="entry name" value="MFS"/>
</dbReference>
<dbReference type="PANTHER" id="PTHR23521">
    <property type="entry name" value="TRANSPORTER MFS SUPERFAMILY"/>
    <property type="match status" value="1"/>
</dbReference>
<keyword evidence="4 7" id="KW-0812">Transmembrane</keyword>
<reference evidence="9 10" key="1">
    <citation type="submission" date="2019-05" db="EMBL/GenBank/DDBJ databases">
        <title>Psychrobacillus vulpis sp. nov., a new species isolated from feces of a red fox that inhabits in The Tablas de Daimiel Natural Park, Albacete, Spain.</title>
        <authorList>
            <person name="Rodriguez M."/>
            <person name="Reina J.C."/>
            <person name="Bejar V."/>
            <person name="Llamas I."/>
        </authorList>
    </citation>
    <scope>NUCLEOTIDE SEQUENCE [LARGE SCALE GENOMIC DNA]</scope>
    <source>
        <strain evidence="9 10">NHI-2</strain>
    </source>
</reference>
<dbReference type="CDD" id="cd17477">
    <property type="entry name" value="MFS_YcaD_like"/>
    <property type="match status" value="1"/>
</dbReference>